<name>A0ABZ2A798_STRNV</name>
<protein>
    <submittedName>
        <fullName evidence="1">Erythromycin esterase family protein</fullName>
    </submittedName>
</protein>
<dbReference type="InterPro" id="IPR052036">
    <property type="entry name" value="Hydrolase/PRTase-associated"/>
</dbReference>
<gene>
    <name evidence="1" type="ORF">OG442_23850</name>
</gene>
<keyword evidence="2" id="KW-1185">Reference proteome</keyword>
<dbReference type="InterPro" id="IPR014622">
    <property type="entry name" value="UCP036794_erythomycin"/>
</dbReference>
<organism evidence="1 2">
    <name type="scientific">Streptomyces niveus</name>
    <name type="common">Streptomyces spheroides</name>
    <dbReference type="NCBI Taxonomy" id="193462"/>
    <lineage>
        <taxon>Bacteria</taxon>
        <taxon>Bacillati</taxon>
        <taxon>Actinomycetota</taxon>
        <taxon>Actinomycetes</taxon>
        <taxon>Kitasatosporales</taxon>
        <taxon>Streptomycetaceae</taxon>
        <taxon>Streptomyces</taxon>
    </lineage>
</organism>
<dbReference type="Gene3D" id="3.30.1870.10">
    <property type="entry name" value="EreA-like, domain 2"/>
    <property type="match status" value="1"/>
</dbReference>
<sequence>MSANDRETRSGEVTEWLSRNAVPLSGGLTAGAPTADLQPLKEVLDGVRIVGLGESTHGTREFFQLKHRLLEYLVTELGFTTLAMEASASAGPAVDAYVRGGVGNAAQVLTGLGFWTWRTEEVLDTIEWMRAYNDGRPADEQIRFVGIDPQRSGDSLAVLEAFLTSVAPERLPALHSSLGVLATAYPGSRPDPKQGLMHEAESLLDYVRGHQETPAGAVAVRHARILVRAADLVTRNGQHPDPERTVFAARDRYMAEAVEDLLKDDPAAKVVLWGHNSHVAKGRTTGDTTPLPLGGHLRERYGDAYYALGLLFGEGSFRAHRIWPGPWSGVGGLTGRIAEGNPIGPAPATTVEAQLAAATPSDHLLDLRPATTDDAPHAVREWAGATHDTRSFGALVTRWFYRRDVSRVRLTDEYDGLAYVAVSTDSRPVSPYRPVRP</sequence>
<dbReference type="Gene3D" id="3.40.1660.10">
    <property type="entry name" value="EreA-like (biosynthetic domain)"/>
    <property type="match status" value="1"/>
</dbReference>
<dbReference type="PANTHER" id="PTHR31299:SF0">
    <property type="entry name" value="ESTERASE, PUTATIVE (AFU_ORTHOLOGUE AFUA_1G05850)-RELATED"/>
    <property type="match status" value="1"/>
</dbReference>
<dbReference type="InterPro" id="IPR007815">
    <property type="entry name" value="Emycin_Estase"/>
</dbReference>
<evidence type="ECO:0000313" key="2">
    <source>
        <dbReference type="Proteomes" id="UP001432209"/>
    </source>
</evidence>
<dbReference type="PANTHER" id="PTHR31299">
    <property type="entry name" value="ESTERASE, PUTATIVE (AFU_ORTHOLOGUE AFUA_1G05850)-RELATED"/>
    <property type="match status" value="1"/>
</dbReference>
<accession>A0ABZ2A798</accession>
<dbReference type="Pfam" id="PF05139">
    <property type="entry name" value="Erythro_esteras"/>
    <property type="match status" value="1"/>
</dbReference>
<reference evidence="1" key="1">
    <citation type="submission" date="2022-10" db="EMBL/GenBank/DDBJ databases">
        <title>The complete genomes of actinobacterial strains from the NBC collection.</title>
        <authorList>
            <person name="Joergensen T.S."/>
            <person name="Alvarez Arevalo M."/>
            <person name="Sterndorff E.B."/>
            <person name="Faurdal D."/>
            <person name="Vuksanovic O."/>
            <person name="Mourched A.-S."/>
            <person name="Charusanti P."/>
            <person name="Shaw S."/>
            <person name="Blin K."/>
            <person name="Weber T."/>
        </authorList>
    </citation>
    <scope>NUCLEOTIDE SEQUENCE</scope>
    <source>
        <strain evidence="1">NBC_01432</strain>
    </source>
</reference>
<dbReference type="Gene3D" id="1.20.1440.30">
    <property type="entry name" value="Biosynthetic Protein domain"/>
    <property type="match status" value="1"/>
</dbReference>
<dbReference type="EMBL" id="CP109495">
    <property type="protein sequence ID" value="WUX54344.1"/>
    <property type="molecule type" value="Genomic_DNA"/>
</dbReference>
<dbReference type="Proteomes" id="UP001432209">
    <property type="component" value="Chromosome"/>
</dbReference>
<proteinExistence type="predicted"/>
<evidence type="ECO:0000313" key="1">
    <source>
        <dbReference type="EMBL" id="WUX54344.1"/>
    </source>
</evidence>
<dbReference type="PIRSF" id="PIRSF036794">
    <property type="entry name" value="UCP_erythr_ester"/>
    <property type="match status" value="1"/>
</dbReference>
<dbReference type="RefSeq" id="WP_329077952.1">
    <property type="nucleotide sequence ID" value="NZ_CP109495.1"/>
</dbReference>
<dbReference type="CDD" id="cd14728">
    <property type="entry name" value="Ere-like"/>
    <property type="match status" value="1"/>
</dbReference>
<dbReference type="SUPFAM" id="SSF159501">
    <property type="entry name" value="EreA/ChaN-like"/>
    <property type="match status" value="1"/>
</dbReference>